<name>G5INP0_9FIRM</name>
<dbReference type="GO" id="GO:0006633">
    <property type="term" value="P:fatty acid biosynthetic process"/>
    <property type="evidence" value="ECO:0007669"/>
    <property type="project" value="UniProtKB-UniPathway"/>
</dbReference>
<dbReference type="Pfam" id="PF00364">
    <property type="entry name" value="Biotin_lipoyl"/>
    <property type="match status" value="1"/>
</dbReference>
<dbReference type="RefSeq" id="WP_006783106.1">
    <property type="nucleotide sequence ID" value="NZ_CP040506.1"/>
</dbReference>
<dbReference type="GO" id="GO:0009317">
    <property type="term" value="C:acetyl-CoA carboxylase complex"/>
    <property type="evidence" value="ECO:0007669"/>
    <property type="project" value="InterPro"/>
</dbReference>
<evidence type="ECO:0000256" key="1">
    <source>
        <dbReference type="ARBA" id="ARBA00017562"/>
    </source>
</evidence>
<protein>
    <recommendedName>
        <fullName evidence="1 3">Biotin carboxyl carrier protein of acetyl-CoA carboxylase</fullName>
    </recommendedName>
</protein>
<keyword evidence="6" id="KW-1185">Reference proteome</keyword>
<dbReference type="PRINTS" id="PR01071">
    <property type="entry name" value="ACOABIOTINCC"/>
</dbReference>
<dbReference type="PROSITE" id="PS50968">
    <property type="entry name" value="BIOTINYL_LIPOYL"/>
    <property type="match status" value="1"/>
</dbReference>
<dbReference type="InterPro" id="IPR001249">
    <property type="entry name" value="AcCoA_biotinCC"/>
</dbReference>
<dbReference type="PATRIC" id="fig|742737.3.peg.5111"/>
<dbReference type="EMBL" id="ADLN01000128">
    <property type="protein sequence ID" value="EHI56914.1"/>
    <property type="molecule type" value="Genomic_DNA"/>
</dbReference>
<dbReference type="Gene3D" id="2.40.50.100">
    <property type="match status" value="1"/>
</dbReference>
<reference evidence="5 6" key="1">
    <citation type="submission" date="2011-08" db="EMBL/GenBank/DDBJ databases">
        <title>The Genome Sequence of Clostridium hathewayi WAL-18680.</title>
        <authorList>
            <consortium name="The Broad Institute Genome Sequencing Platform"/>
            <person name="Earl A."/>
            <person name="Ward D."/>
            <person name="Feldgarden M."/>
            <person name="Gevers D."/>
            <person name="Finegold S.M."/>
            <person name="Summanen P.H."/>
            <person name="Molitoris D.R."/>
            <person name="Song M."/>
            <person name="Daigneault M."/>
            <person name="Allen-Vercoe E."/>
            <person name="Young S.K."/>
            <person name="Zeng Q."/>
            <person name="Gargeya S."/>
            <person name="Fitzgerald M."/>
            <person name="Haas B."/>
            <person name="Abouelleil A."/>
            <person name="Alvarado L."/>
            <person name="Arachchi H.M."/>
            <person name="Berlin A."/>
            <person name="Brown A."/>
            <person name="Chapman S.B."/>
            <person name="Chen Z."/>
            <person name="Dunbar C."/>
            <person name="Freedman E."/>
            <person name="Gearin G."/>
            <person name="Gellesch M."/>
            <person name="Goldberg J."/>
            <person name="Griggs A."/>
            <person name="Gujja S."/>
            <person name="Heiman D."/>
            <person name="Howarth C."/>
            <person name="Larson L."/>
            <person name="Lui A."/>
            <person name="MacDonald P.J.P."/>
            <person name="Montmayeur A."/>
            <person name="Murphy C."/>
            <person name="Neiman D."/>
            <person name="Pearson M."/>
            <person name="Priest M."/>
            <person name="Roberts A."/>
            <person name="Saif S."/>
            <person name="Shea T."/>
            <person name="Shenoy N."/>
            <person name="Sisk P."/>
            <person name="Stolte C."/>
            <person name="Sykes S."/>
            <person name="Wortman J."/>
            <person name="Nusbaum C."/>
            <person name="Birren B."/>
        </authorList>
    </citation>
    <scope>NUCLEOTIDE SEQUENCE [LARGE SCALE GENOMIC DNA]</scope>
    <source>
        <strain evidence="5 6">WAL-18680</strain>
    </source>
</reference>
<dbReference type="HOGENOM" id="CLU_016733_3_2_9"/>
<keyword evidence="3" id="KW-0443">Lipid metabolism</keyword>
<dbReference type="PANTHER" id="PTHR45266:SF3">
    <property type="entry name" value="OXALOACETATE DECARBOXYLASE ALPHA CHAIN"/>
    <property type="match status" value="1"/>
</dbReference>
<dbReference type="NCBIfam" id="TIGR00531">
    <property type="entry name" value="BCCP"/>
    <property type="match status" value="1"/>
</dbReference>
<evidence type="ECO:0000313" key="6">
    <source>
        <dbReference type="Proteomes" id="UP000005384"/>
    </source>
</evidence>
<keyword evidence="2 3" id="KW-0092">Biotin</keyword>
<dbReference type="CDD" id="cd06850">
    <property type="entry name" value="biotinyl_domain"/>
    <property type="match status" value="1"/>
</dbReference>
<evidence type="ECO:0000256" key="2">
    <source>
        <dbReference type="ARBA" id="ARBA00023267"/>
    </source>
</evidence>
<evidence type="ECO:0000259" key="4">
    <source>
        <dbReference type="PROSITE" id="PS50968"/>
    </source>
</evidence>
<feature type="domain" description="Lipoyl-binding" evidence="4">
    <location>
        <begin position="105"/>
        <end position="181"/>
    </location>
</feature>
<organism evidence="5 6">
    <name type="scientific">Hungatella hathewayi WAL-18680</name>
    <dbReference type="NCBI Taxonomy" id="742737"/>
    <lineage>
        <taxon>Bacteria</taxon>
        <taxon>Bacillati</taxon>
        <taxon>Bacillota</taxon>
        <taxon>Clostridia</taxon>
        <taxon>Lachnospirales</taxon>
        <taxon>Lachnospiraceae</taxon>
        <taxon>Hungatella</taxon>
    </lineage>
</organism>
<accession>G5INP0</accession>
<keyword evidence="3" id="KW-0444">Lipid biosynthesis</keyword>
<dbReference type="PANTHER" id="PTHR45266">
    <property type="entry name" value="OXALOACETATE DECARBOXYLASE ALPHA CHAIN"/>
    <property type="match status" value="1"/>
</dbReference>
<dbReference type="GO" id="GO:0003989">
    <property type="term" value="F:acetyl-CoA carboxylase activity"/>
    <property type="evidence" value="ECO:0007669"/>
    <property type="project" value="InterPro"/>
</dbReference>
<keyword evidence="3" id="KW-0275">Fatty acid biosynthesis</keyword>
<sequence>MEIQDILTLIQAVDEHKLTELKLDDGNIKLSLKKEEASQIVNVTGGGFQGAPAWSAADVAAVSAAGAAAAGMPMTGVSGGAGAAEAVAGGISGEGLNGAAGIDSDKVVNSPLVGTFYNAATPESEPFVKVGDTVKKGQVMGIIEAMKLMNEIECEFDGVVEAVLVNNEDVVEYGQPLFRIR</sequence>
<keyword evidence="3" id="KW-0276">Fatty acid metabolism</keyword>
<dbReference type="InterPro" id="IPR000089">
    <property type="entry name" value="Biotin_lipoyl"/>
</dbReference>
<evidence type="ECO:0000313" key="5">
    <source>
        <dbReference type="EMBL" id="EHI56914.1"/>
    </source>
</evidence>
<dbReference type="UniPathway" id="UPA00094"/>
<dbReference type="SUPFAM" id="SSF51230">
    <property type="entry name" value="Single hybrid motif"/>
    <property type="match status" value="1"/>
</dbReference>
<comment type="pathway">
    <text evidence="3">Lipid metabolism; fatty acid biosynthesis.</text>
</comment>
<dbReference type="InterPro" id="IPR011053">
    <property type="entry name" value="Single_hybrid_motif"/>
</dbReference>
<proteinExistence type="predicted"/>
<dbReference type="Proteomes" id="UP000005384">
    <property type="component" value="Unassembled WGS sequence"/>
</dbReference>
<comment type="caution">
    <text evidence="5">The sequence shown here is derived from an EMBL/GenBank/DDBJ whole genome shotgun (WGS) entry which is preliminary data.</text>
</comment>
<gene>
    <name evidence="5" type="ORF">HMPREF9473_05118</name>
</gene>
<dbReference type="InterPro" id="IPR050709">
    <property type="entry name" value="Biotin_Carboxyl_Carrier/Decarb"/>
</dbReference>
<evidence type="ECO:0000256" key="3">
    <source>
        <dbReference type="RuleBase" id="RU364072"/>
    </source>
</evidence>
<dbReference type="AlphaFoldDB" id="G5INP0"/>
<comment type="function">
    <text evidence="3">This protein is a component of the acetyl coenzyme A carboxylase complex; first, biotin carboxylase catalyzes the carboxylation of the carrier protein and then the transcarboxylase transfers the carboxyl group to form malonyl-CoA.</text>
</comment>
<dbReference type="OrthoDB" id="9811735at2"/>